<protein>
    <submittedName>
        <fullName evidence="1">Uncharacterized protein</fullName>
    </submittedName>
</protein>
<keyword evidence="2" id="KW-1185">Reference proteome</keyword>
<comment type="caution">
    <text evidence="1">The sequence shown here is derived from an EMBL/GenBank/DDBJ whole genome shotgun (WGS) entry which is preliminary data.</text>
</comment>
<sequence>MKAQLYVAQGIVAGRVHHEQDPTWLRQVQLARAEARAERRARRARL</sequence>
<gene>
    <name evidence="1" type="ORF">BJ980_000530</name>
</gene>
<dbReference type="Proteomes" id="UP000540656">
    <property type="component" value="Unassembled WGS sequence"/>
</dbReference>
<organism evidence="1 2">
    <name type="scientific">Nocardioides daedukensis</name>
    <dbReference type="NCBI Taxonomy" id="634462"/>
    <lineage>
        <taxon>Bacteria</taxon>
        <taxon>Bacillati</taxon>
        <taxon>Actinomycetota</taxon>
        <taxon>Actinomycetes</taxon>
        <taxon>Propionibacteriales</taxon>
        <taxon>Nocardioidaceae</taxon>
        <taxon>Nocardioides</taxon>
    </lineage>
</organism>
<proteinExistence type="predicted"/>
<dbReference type="RefSeq" id="WP_179500855.1">
    <property type="nucleotide sequence ID" value="NZ_JACCAA010000001.1"/>
</dbReference>
<accession>A0A7Y9RVW7</accession>
<evidence type="ECO:0000313" key="1">
    <source>
        <dbReference type="EMBL" id="NYG57607.1"/>
    </source>
</evidence>
<name>A0A7Y9RVW7_9ACTN</name>
<dbReference type="AlphaFoldDB" id="A0A7Y9RVW7"/>
<dbReference type="EMBL" id="JACCAA010000001">
    <property type="protein sequence ID" value="NYG57607.1"/>
    <property type="molecule type" value="Genomic_DNA"/>
</dbReference>
<evidence type="ECO:0000313" key="2">
    <source>
        <dbReference type="Proteomes" id="UP000540656"/>
    </source>
</evidence>
<reference evidence="1 2" key="1">
    <citation type="submission" date="2020-07" db="EMBL/GenBank/DDBJ databases">
        <title>Sequencing the genomes of 1000 actinobacteria strains.</title>
        <authorList>
            <person name="Klenk H.-P."/>
        </authorList>
    </citation>
    <scope>NUCLEOTIDE SEQUENCE [LARGE SCALE GENOMIC DNA]</scope>
    <source>
        <strain evidence="1 2">DSM 23819</strain>
    </source>
</reference>